<dbReference type="InterPro" id="IPR050182">
    <property type="entry name" value="Cytochrome_P450_fam2"/>
</dbReference>
<dbReference type="PRINTS" id="PR00463">
    <property type="entry name" value="EP450I"/>
</dbReference>
<evidence type="ECO:0000256" key="4">
    <source>
        <dbReference type="ARBA" id="ARBA00010617"/>
    </source>
</evidence>
<keyword evidence="6" id="KW-0479">Metal-binding</keyword>
<evidence type="ECO:0000256" key="3">
    <source>
        <dbReference type="ARBA" id="ARBA00004406"/>
    </source>
</evidence>
<evidence type="ECO:0000256" key="8">
    <source>
        <dbReference type="ARBA" id="ARBA00022848"/>
    </source>
</evidence>
<dbReference type="GO" id="GO:0006805">
    <property type="term" value="P:xenobiotic metabolic process"/>
    <property type="evidence" value="ECO:0007669"/>
    <property type="project" value="TreeGrafter"/>
</dbReference>
<keyword evidence="11" id="KW-0503">Monooxygenase</keyword>
<keyword evidence="7" id="KW-0256">Endoplasmic reticulum</keyword>
<keyword evidence="15" id="KW-1185">Reference proteome</keyword>
<evidence type="ECO:0000256" key="13">
    <source>
        <dbReference type="SAM" id="Phobius"/>
    </source>
</evidence>
<evidence type="ECO:0000256" key="1">
    <source>
        <dbReference type="ARBA" id="ARBA00001971"/>
    </source>
</evidence>
<feature type="transmembrane region" description="Helical" evidence="13">
    <location>
        <begin position="225"/>
        <end position="245"/>
    </location>
</feature>
<dbReference type="GO" id="GO:0006082">
    <property type="term" value="P:organic acid metabolic process"/>
    <property type="evidence" value="ECO:0007669"/>
    <property type="project" value="TreeGrafter"/>
</dbReference>
<comment type="similarity">
    <text evidence="4">Belongs to the cytochrome P450 family.</text>
</comment>
<evidence type="ECO:0000313" key="14">
    <source>
        <dbReference type="EMBL" id="OQV22182.1"/>
    </source>
</evidence>
<evidence type="ECO:0000256" key="12">
    <source>
        <dbReference type="ARBA" id="ARBA00023136"/>
    </source>
</evidence>
<proteinExistence type="inferred from homology"/>
<keyword evidence="12 13" id="KW-0472">Membrane</keyword>
<comment type="subcellular location">
    <subcellularLocation>
        <location evidence="3">Endoplasmic reticulum membrane</location>
        <topology evidence="3">Peripheral membrane protein</topology>
    </subcellularLocation>
    <subcellularLocation>
        <location evidence="2">Microsome membrane</location>
        <topology evidence="2">Peripheral membrane protein</topology>
    </subcellularLocation>
</comment>
<evidence type="ECO:0000256" key="5">
    <source>
        <dbReference type="ARBA" id="ARBA00022617"/>
    </source>
</evidence>
<keyword evidence="5" id="KW-0349">Heme</keyword>
<evidence type="ECO:0000256" key="2">
    <source>
        <dbReference type="ARBA" id="ARBA00004174"/>
    </source>
</evidence>
<dbReference type="GO" id="GO:0005789">
    <property type="term" value="C:endoplasmic reticulum membrane"/>
    <property type="evidence" value="ECO:0007669"/>
    <property type="project" value="UniProtKB-SubCell"/>
</dbReference>
<name>A0A1W0X4I4_HYPEX</name>
<evidence type="ECO:0000313" key="15">
    <source>
        <dbReference type="Proteomes" id="UP000192578"/>
    </source>
</evidence>
<dbReference type="InterPro" id="IPR002401">
    <property type="entry name" value="Cyt_P450_E_grp-I"/>
</dbReference>
<dbReference type="GO" id="GO:0020037">
    <property type="term" value="F:heme binding"/>
    <property type="evidence" value="ECO:0007669"/>
    <property type="project" value="InterPro"/>
</dbReference>
<sequence length="444" mass="50247">MHRAAVEFFTELSGMVDRSVFLVLTLAMSCAWIGQRRYGPRRLTLPPSPFQFPLLGCLPFLNSKLPHETFTKWAVKFGKIYSCRMGQKLIVVLNDCDLIREALSKSVFNGRPHMYTAQETSKGLGISFASDDTWPIHRRFALKTFIALGAVKGKVEEQIQDEAQKLVNRISDLKGQSFSNKNLLQTAVGNVICNVLFGQRSNEGESNNENPDMEVSAEFYDKMNAVFRFFGAAGIINIFPFLRWIPAIGKSYEKVKDALEGAAKIIERVIVNHENCLDSSAVRDYTDAFIQKKNEEKLLYGSPKHFTDQQFVGAARELFLTGYDTTTSTLRWAFLYVAKHPEIQAKVQAELDNVVGRARLPAYSDLKKMPYTQAAIFESQRLSSIAPLGLPHRAVDDTELCGYHIPKDTWIFTNIWHAHHDANIWEEPHLSAQNGFSQPMERIS</sequence>
<dbReference type="GO" id="GO:0008395">
    <property type="term" value="F:steroid hydroxylase activity"/>
    <property type="evidence" value="ECO:0007669"/>
    <property type="project" value="TreeGrafter"/>
</dbReference>
<dbReference type="GO" id="GO:0005506">
    <property type="term" value="F:iron ion binding"/>
    <property type="evidence" value="ECO:0007669"/>
    <property type="project" value="InterPro"/>
</dbReference>
<accession>A0A1W0X4I4</accession>
<dbReference type="GO" id="GO:0016712">
    <property type="term" value="F:oxidoreductase activity, acting on paired donors, with incorporation or reduction of molecular oxygen, reduced flavin or flavoprotein as one donor, and incorporation of one atom of oxygen"/>
    <property type="evidence" value="ECO:0007669"/>
    <property type="project" value="TreeGrafter"/>
</dbReference>
<dbReference type="PANTHER" id="PTHR24300">
    <property type="entry name" value="CYTOCHROME P450 508A4-RELATED"/>
    <property type="match status" value="1"/>
</dbReference>
<dbReference type="PROSITE" id="PS51257">
    <property type="entry name" value="PROKAR_LIPOPROTEIN"/>
    <property type="match status" value="1"/>
</dbReference>
<dbReference type="Proteomes" id="UP000192578">
    <property type="component" value="Unassembled WGS sequence"/>
</dbReference>
<keyword evidence="10" id="KW-0408">Iron</keyword>
<dbReference type="EMBL" id="MTYJ01000019">
    <property type="protein sequence ID" value="OQV22182.1"/>
    <property type="molecule type" value="Genomic_DNA"/>
</dbReference>
<dbReference type="Gene3D" id="1.10.630.10">
    <property type="entry name" value="Cytochrome P450"/>
    <property type="match status" value="1"/>
</dbReference>
<keyword evidence="13" id="KW-1133">Transmembrane helix</keyword>
<comment type="cofactor">
    <cofactor evidence="1">
        <name>heme</name>
        <dbReference type="ChEBI" id="CHEBI:30413"/>
    </cofactor>
</comment>
<dbReference type="OrthoDB" id="1055148at2759"/>
<dbReference type="InterPro" id="IPR001128">
    <property type="entry name" value="Cyt_P450"/>
</dbReference>
<keyword evidence="8" id="KW-0492">Microsome</keyword>
<evidence type="ECO:0000256" key="10">
    <source>
        <dbReference type="ARBA" id="ARBA00023004"/>
    </source>
</evidence>
<protein>
    <submittedName>
        <fullName evidence="14">Cytochrome P450 1A4</fullName>
    </submittedName>
</protein>
<evidence type="ECO:0000256" key="6">
    <source>
        <dbReference type="ARBA" id="ARBA00022723"/>
    </source>
</evidence>
<evidence type="ECO:0000256" key="7">
    <source>
        <dbReference type="ARBA" id="ARBA00022824"/>
    </source>
</evidence>
<comment type="caution">
    <text evidence="14">The sequence shown here is derived from an EMBL/GenBank/DDBJ whole genome shotgun (WGS) entry which is preliminary data.</text>
</comment>
<reference evidence="15" key="1">
    <citation type="submission" date="2017-01" db="EMBL/GenBank/DDBJ databases">
        <title>Comparative genomics of anhydrobiosis in the tardigrade Hypsibius dujardini.</title>
        <authorList>
            <person name="Yoshida Y."/>
            <person name="Koutsovoulos G."/>
            <person name="Laetsch D."/>
            <person name="Stevens L."/>
            <person name="Kumar S."/>
            <person name="Horikawa D."/>
            <person name="Ishino K."/>
            <person name="Komine S."/>
            <person name="Tomita M."/>
            <person name="Blaxter M."/>
            <person name="Arakawa K."/>
        </authorList>
    </citation>
    <scope>NUCLEOTIDE SEQUENCE [LARGE SCALE GENOMIC DNA]</scope>
    <source>
        <strain evidence="15">Z151</strain>
    </source>
</reference>
<dbReference type="Pfam" id="PF00067">
    <property type="entry name" value="p450"/>
    <property type="match status" value="1"/>
</dbReference>
<dbReference type="SUPFAM" id="SSF48264">
    <property type="entry name" value="Cytochrome P450"/>
    <property type="match status" value="1"/>
</dbReference>
<dbReference type="PANTHER" id="PTHR24300:SF403">
    <property type="entry name" value="CYTOCHROME P450 306A1"/>
    <property type="match status" value="1"/>
</dbReference>
<dbReference type="AlphaFoldDB" id="A0A1W0X4I4"/>
<organism evidence="14 15">
    <name type="scientific">Hypsibius exemplaris</name>
    <name type="common">Freshwater tardigrade</name>
    <dbReference type="NCBI Taxonomy" id="2072580"/>
    <lineage>
        <taxon>Eukaryota</taxon>
        <taxon>Metazoa</taxon>
        <taxon>Ecdysozoa</taxon>
        <taxon>Tardigrada</taxon>
        <taxon>Eutardigrada</taxon>
        <taxon>Parachela</taxon>
        <taxon>Hypsibioidea</taxon>
        <taxon>Hypsibiidae</taxon>
        <taxon>Hypsibius</taxon>
    </lineage>
</organism>
<feature type="transmembrane region" description="Helical" evidence="13">
    <location>
        <begin position="15"/>
        <end position="34"/>
    </location>
</feature>
<evidence type="ECO:0000256" key="11">
    <source>
        <dbReference type="ARBA" id="ARBA00023033"/>
    </source>
</evidence>
<keyword evidence="13" id="KW-0812">Transmembrane</keyword>
<gene>
    <name evidence="14" type="ORF">BV898_04029</name>
</gene>
<evidence type="ECO:0000256" key="9">
    <source>
        <dbReference type="ARBA" id="ARBA00023002"/>
    </source>
</evidence>
<dbReference type="InterPro" id="IPR036396">
    <property type="entry name" value="Cyt_P450_sf"/>
</dbReference>
<dbReference type="FunFam" id="1.10.630.10:FF:000238">
    <property type="entry name" value="Cytochrome P450 2A6"/>
    <property type="match status" value="1"/>
</dbReference>
<keyword evidence="9" id="KW-0560">Oxidoreductase</keyword>